<dbReference type="InterPro" id="IPR029058">
    <property type="entry name" value="AB_hydrolase_fold"/>
</dbReference>
<dbReference type="InterPro" id="IPR038332">
    <property type="entry name" value="PPE_sf"/>
</dbReference>
<dbReference type="SUPFAM" id="SSF140459">
    <property type="entry name" value="PE/PPE dimer-like"/>
    <property type="match status" value="1"/>
</dbReference>
<dbReference type="Gene3D" id="3.40.50.1820">
    <property type="entry name" value="alpha/beta hydrolase"/>
    <property type="match status" value="1"/>
</dbReference>
<proteinExistence type="predicted"/>
<name>A0A7I9YTF2_MYCBU</name>
<dbReference type="InterPro" id="IPR000084">
    <property type="entry name" value="PE-PGRS_N"/>
</dbReference>
<evidence type="ECO:0000313" key="2">
    <source>
        <dbReference type="EMBL" id="GFG91969.1"/>
    </source>
</evidence>
<organism evidence="2 3">
    <name type="scientific">Mycobacterium bourgelatii</name>
    <dbReference type="NCBI Taxonomy" id="1273442"/>
    <lineage>
        <taxon>Bacteria</taxon>
        <taxon>Bacillati</taxon>
        <taxon>Actinomycetota</taxon>
        <taxon>Actinomycetes</taxon>
        <taxon>Mycobacteriales</taxon>
        <taxon>Mycobacteriaceae</taxon>
        <taxon>Mycobacterium</taxon>
    </lineage>
</organism>
<protein>
    <recommendedName>
        <fullName evidence="1">PE domain-containing protein</fullName>
    </recommendedName>
</protein>
<evidence type="ECO:0000259" key="1">
    <source>
        <dbReference type="Pfam" id="PF00934"/>
    </source>
</evidence>
<dbReference type="RefSeq" id="WP_163715838.1">
    <property type="nucleotide sequence ID" value="NZ_BLKZ01000001.1"/>
</dbReference>
<feature type="domain" description="PE" evidence="1">
    <location>
        <begin position="4"/>
        <end position="93"/>
    </location>
</feature>
<dbReference type="Gene3D" id="1.10.287.850">
    <property type="entry name" value="HP0062-like domain"/>
    <property type="match status" value="1"/>
</dbReference>
<sequence>MSYVITAPEALAAAAGELAALGETIKGAAAAAASSTTGIAAAAADEVSTAIASLLGGYAQEFQSLTARTMVFHAEFERALSVAGAAYAAAEAASLSPLQSLLQPLFGGTVGPDVATVGAVLNWATDAVGLGGVLNFPSTVAAPGIDGVTGVKLGFSFIKIPVAGSFLGIPYGYEYPAPAFWYFPTQADGAVSAVGTTYLSHGFAAIGWFYQPLAIELAHQTNSVVVTPTIPFLPFPLGLWMSSPEMQQGVGSLFLGNQTALNIGAQQAGYHGILPSDFILTGHSAGGNLATMAASNYLNLGGDASLLKGVVMFDGVAGNATAFGDAIANLQAASIPVYSVIAPPQPWNANGTTAARLATLYAGQFYGVEIVGGSHVDSMIGGHPLVALAAQLVTGFSPPGATAAVYTLSTGWINDLYHGGTPAAPIYGIYGPGGPGTPYVPPGGQQIILGPATGIVLGG</sequence>
<keyword evidence="3" id="KW-1185">Reference proteome</keyword>
<dbReference type="Proteomes" id="UP000465360">
    <property type="component" value="Unassembled WGS sequence"/>
</dbReference>
<accession>A0A7I9YTF2</accession>
<evidence type="ECO:0000313" key="3">
    <source>
        <dbReference type="Proteomes" id="UP000465360"/>
    </source>
</evidence>
<gene>
    <name evidence="2" type="ORF">MBOU_40110</name>
</gene>
<dbReference type="EMBL" id="BLKZ01000001">
    <property type="protein sequence ID" value="GFG91969.1"/>
    <property type="molecule type" value="Genomic_DNA"/>
</dbReference>
<comment type="caution">
    <text evidence="2">The sequence shown here is derived from an EMBL/GenBank/DDBJ whole genome shotgun (WGS) entry which is preliminary data.</text>
</comment>
<reference evidence="2 3" key="1">
    <citation type="journal article" date="2019" name="Emerg. Microbes Infect.">
        <title>Comprehensive subspecies identification of 175 nontuberculous mycobacteria species based on 7547 genomic profiles.</title>
        <authorList>
            <person name="Matsumoto Y."/>
            <person name="Kinjo T."/>
            <person name="Motooka D."/>
            <person name="Nabeya D."/>
            <person name="Jung N."/>
            <person name="Uechi K."/>
            <person name="Horii T."/>
            <person name="Iida T."/>
            <person name="Fujita J."/>
            <person name="Nakamura S."/>
        </authorList>
    </citation>
    <scope>NUCLEOTIDE SEQUENCE [LARGE SCALE GENOMIC DNA]</scope>
    <source>
        <strain evidence="2 3">JCM 30725</strain>
    </source>
</reference>
<dbReference type="AlphaFoldDB" id="A0A7I9YTF2"/>
<dbReference type="SUPFAM" id="SSF53474">
    <property type="entry name" value="alpha/beta-Hydrolases"/>
    <property type="match status" value="1"/>
</dbReference>
<dbReference type="Pfam" id="PF00934">
    <property type="entry name" value="PE"/>
    <property type="match status" value="1"/>
</dbReference>